<keyword evidence="1" id="KW-1185">Reference proteome</keyword>
<reference evidence="2" key="2">
    <citation type="submission" date="2025-08" db="UniProtKB">
        <authorList>
            <consortium name="RefSeq"/>
        </authorList>
    </citation>
    <scope>IDENTIFICATION</scope>
    <source>
        <strain evidence="2">MV-25-SWS-2005</strain>
        <tissue evidence="2">Whole body</tissue>
    </source>
</reference>
<dbReference type="AlphaFoldDB" id="A0A6I8VN79"/>
<gene>
    <name evidence="2" type="primary">LOC117183274</name>
</gene>
<dbReference type="KEGG" id="dpo:117183274"/>
<evidence type="ECO:0008006" key="3">
    <source>
        <dbReference type="Google" id="ProtNLM"/>
    </source>
</evidence>
<dbReference type="RefSeq" id="XP_033232525.1">
    <property type="nucleotide sequence ID" value="XM_033376634.1"/>
</dbReference>
<organism evidence="1 2">
    <name type="scientific">Drosophila pseudoobscura pseudoobscura</name>
    <name type="common">Fruit fly</name>
    <dbReference type="NCBI Taxonomy" id="46245"/>
    <lineage>
        <taxon>Eukaryota</taxon>
        <taxon>Metazoa</taxon>
        <taxon>Ecdysozoa</taxon>
        <taxon>Arthropoda</taxon>
        <taxon>Hexapoda</taxon>
        <taxon>Insecta</taxon>
        <taxon>Pterygota</taxon>
        <taxon>Neoptera</taxon>
        <taxon>Endopterygota</taxon>
        <taxon>Diptera</taxon>
        <taxon>Brachycera</taxon>
        <taxon>Muscomorpha</taxon>
        <taxon>Ephydroidea</taxon>
        <taxon>Drosophilidae</taxon>
        <taxon>Drosophila</taxon>
        <taxon>Sophophora</taxon>
    </lineage>
</organism>
<sequence length="149" mass="16214">MNYIVTTAVLALALGLGLVLIETASSFSLLNRTRVGLFGRRFYVTSVPNTTISTTTTTAKIRNSTSTTMTTALHGRIPKPMKGFGPGWDFDLFPLLTNLTQNDRLEYFIKCVSDGNHCSIAEHCCNKKCLIGSKKCMPSSIAYQVGLVG</sequence>
<evidence type="ECO:0000313" key="1">
    <source>
        <dbReference type="Proteomes" id="UP000001819"/>
    </source>
</evidence>
<dbReference type="Proteomes" id="UP000001819">
    <property type="component" value="Chromosome 2"/>
</dbReference>
<reference evidence="1" key="1">
    <citation type="submission" date="2024-06" db="UniProtKB">
        <authorList>
            <consortium name="RefSeq"/>
        </authorList>
    </citation>
    <scope>NUCLEOTIDE SEQUENCE [LARGE SCALE GENOMIC DNA]</scope>
    <source>
        <strain evidence="1">MV2-25</strain>
    </source>
</reference>
<protein>
    <recommendedName>
        <fullName evidence="3">WAP domain-containing protein</fullName>
    </recommendedName>
</protein>
<dbReference type="InParanoid" id="A0A6I8VN79"/>
<name>A0A6I8VN79_DROPS</name>
<evidence type="ECO:0000313" key="2">
    <source>
        <dbReference type="RefSeq" id="XP_033232525.1"/>
    </source>
</evidence>
<proteinExistence type="predicted"/>
<accession>A0A6I8VN79</accession>